<dbReference type="RefSeq" id="WP_179822717.1">
    <property type="nucleotide sequence ID" value="NZ_JACCFS010000001.1"/>
</dbReference>
<dbReference type="Gene3D" id="3.10.450.50">
    <property type="match status" value="1"/>
</dbReference>
<dbReference type="GO" id="GO:0016853">
    <property type="term" value="F:isomerase activity"/>
    <property type="evidence" value="ECO:0007669"/>
    <property type="project" value="UniProtKB-KW"/>
</dbReference>
<dbReference type="SUPFAM" id="SSF54427">
    <property type="entry name" value="NTF2-like"/>
    <property type="match status" value="1"/>
</dbReference>
<keyword evidence="2" id="KW-0413">Isomerase</keyword>
<feature type="domain" description="SnoaL-like" evidence="1">
    <location>
        <begin position="6"/>
        <end position="93"/>
    </location>
</feature>
<proteinExistence type="predicted"/>
<dbReference type="EMBL" id="JACCFS010000001">
    <property type="protein sequence ID" value="NYJ34194.1"/>
    <property type="molecule type" value="Genomic_DNA"/>
</dbReference>
<evidence type="ECO:0000259" key="1">
    <source>
        <dbReference type="Pfam" id="PF12680"/>
    </source>
</evidence>
<dbReference type="InterPro" id="IPR037401">
    <property type="entry name" value="SnoaL-like"/>
</dbReference>
<dbReference type="Proteomes" id="UP000572051">
    <property type="component" value="Unassembled WGS sequence"/>
</dbReference>
<dbReference type="AlphaFoldDB" id="A0A7Z0ELP8"/>
<name>A0A7Z0ELP8_9ACTN</name>
<sequence length="166" mass="18287">MNEALTAWIRAGEHGDAEAARVALADDVVIVSPLTDQFVFRGRDEVVDLLRDVFEVLSEIRYVRTERAESGAVLFAETRVDGLAMNEAQFVDLDEEGRIAVVTLFLRPLRASTRFLRRLGPRVARRQGNPGTARTLSLAGAFLDSVATSGDRTFVPMAAPTRTRRG</sequence>
<organism evidence="2 3">
    <name type="scientific">Nocardiopsis aegyptia</name>
    <dbReference type="NCBI Taxonomy" id="220378"/>
    <lineage>
        <taxon>Bacteria</taxon>
        <taxon>Bacillati</taxon>
        <taxon>Actinomycetota</taxon>
        <taxon>Actinomycetes</taxon>
        <taxon>Streptosporangiales</taxon>
        <taxon>Nocardiopsidaceae</taxon>
        <taxon>Nocardiopsis</taxon>
    </lineage>
</organism>
<evidence type="ECO:0000313" key="3">
    <source>
        <dbReference type="Proteomes" id="UP000572051"/>
    </source>
</evidence>
<dbReference type="InterPro" id="IPR032710">
    <property type="entry name" value="NTF2-like_dom_sf"/>
</dbReference>
<dbReference type="Pfam" id="PF12680">
    <property type="entry name" value="SnoaL_2"/>
    <property type="match status" value="1"/>
</dbReference>
<protein>
    <submittedName>
        <fullName evidence="2">Ketosteroid isomerase-like protein</fullName>
    </submittedName>
</protein>
<keyword evidence="3" id="KW-1185">Reference proteome</keyword>
<evidence type="ECO:0000313" key="2">
    <source>
        <dbReference type="EMBL" id="NYJ34194.1"/>
    </source>
</evidence>
<reference evidence="2 3" key="1">
    <citation type="submission" date="2020-07" db="EMBL/GenBank/DDBJ databases">
        <title>Sequencing the genomes of 1000 actinobacteria strains.</title>
        <authorList>
            <person name="Klenk H.-P."/>
        </authorList>
    </citation>
    <scope>NUCLEOTIDE SEQUENCE [LARGE SCALE GENOMIC DNA]</scope>
    <source>
        <strain evidence="2 3">DSM 44442</strain>
    </source>
</reference>
<comment type="caution">
    <text evidence="2">The sequence shown here is derived from an EMBL/GenBank/DDBJ whole genome shotgun (WGS) entry which is preliminary data.</text>
</comment>
<gene>
    <name evidence="2" type="ORF">HNR10_002075</name>
</gene>
<accession>A0A7Z0ELP8</accession>